<keyword evidence="5 9" id="KW-0812">Transmembrane</keyword>
<dbReference type="OrthoDB" id="614844at2759"/>
<dbReference type="InterPro" id="IPR026051">
    <property type="entry name" value="ALG1-like"/>
</dbReference>
<evidence type="ECO:0000256" key="6">
    <source>
        <dbReference type="ARBA" id="ARBA00022824"/>
    </source>
</evidence>
<dbReference type="GeneID" id="6996598"/>
<dbReference type="SUPFAM" id="SSF53756">
    <property type="entry name" value="UDP-Glycosyltransferase/glycogen phosphorylase"/>
    <property type="match status" value="2"/>
</dbReference>
<name>B6AFK9_CRYMR</name>
<dbReference type="STRING" id="441375.B6AFK9"/>
<dbReference type="RefSeq" id="XP_002141349.1">
    <property type="nucleotide sequence ID" value="XM_002141313.1"/>
</dbReference>
<protein>
    <submittedName>
        <fullName evidence="10">Glycosyl transferase, group 1 family protein</fullName>
        <ecNumber evidence="10">2.4.1.142</ecNumber>
    </submittedName>
</protein>
<evidence type="ECO:0000256" key="4">
    <source>
        <dbReference type="ARBA" id="ARBA00022679"/>
    </source>
</evidence>
<keyword evidence="7 9" id="KW-1133">Transmembrane helix</keyword>
<dbReference type="GO" id="GO:0005789">
    <property type="term" value="C:endoplasmic reticulum membrane"/>
    <property type="evidence" value="ECO:0007669"/>
    <property type="project" value="UniProtKB-SubCell"/>
</dbReference>
<sequence>MTVIYLLGKLIIILFLVIISIIIISLLIKYSSTKKSSNKQEGSIIIVVIGDVGHSPRMQNHAICASKNLCKKVSKVNEDLNIPMKLNHIQENFQLKNYHIYLMGYRESKCSSLVTNDPNISIVELSPSKINSYKYSIPLFAFFTLKIIEQTASILKLAFKVPNLSGIILQVPPSIPAIPVLWFVSFLRGVPLIIDWHNYGYTLLIQTKPYQNSNMHTSFLRTYYQYILRIIYESLEFSLGKLASLSFCVTKAMKNDLARRGIKASVLYDRPNNSFKPINSVSKRHELLFKYFAEFISYSGESYEITDVLDIVLESPCMSFLYSTDCRYSKDSNLKPIDDNEHIIKLESMVNEKFSYKYSLTDFEVWKLNNKPKFTNQIIENKDEYNIQITECSPITNLSVKFIKEENYIKCLLEVNLKKSRPAIIITSTSWTPDEDLDLLLDSLIEYDKLTTNILNKSVSLPNIQNIPDLFVIITGKGPCKRTWLERARKAIFKHIKIRTIFTTADDYPKLLACADLGISLHYSSSGLDLPMKVVDMIGAGIPILSYYFPVMKELLQDDKFDLFFSSSNELCYKLATVLSNFGNTRTDTQTSEVLKDMRTSIIKGRPQDFDIEWTQNVLDKLTKCIT</sequence>
<evidence type="ECO:0000313" key="11">
    <source>
        <dbReference type="Proteomes" id="UP000001460"/>
    </source>
</evidence>
<dbReference type="PANTHER" id="PTHR13036:SF0">
    <property type="entry name" value="CHITOBIOSYLDIPHOSPHODOLICHOL BETA-MANNOSYLTRANSFERASE"/>
    <property type="match status" value="1"/>
</dbReference>
<evidence type="ECO:0000256" key="5">
    <source>
        <dbReference type="ARBA" id="ARBA00022692"/>
    </source>
</evidence>
<evidence type="ECO:0000256" key="1">
    <source>
        <dbReference type="ARBA" id="ARBA00004389"/>
    </source>
</evidence>
<keyword evidence="8 9" id="KW-0472">Membrane</keyword>
<evidence type="ECO:0000256" key="9">
    <source>
        <dbReference type="SAM" id="Phobius"/>
    </source>
</evidence>
<dbReference type="GO" id="GO:0004578">
    <property type="term" value="F:chitobiosyldiphosphodolichol beta-mannosyltransferase activity"/>
    <property type="evidence" value="ECO:0007669"/>
    <property type="project" value="UniProtKB-EC"/>
</dbReference>
<accession>B6AFK9</accession>
<dbReference type="AlphaFoldDB" id="B6AFK9"/>
<organism evidence="10 11">
    <name type="scientific">Cryptosporidium muris (strain RN66)</name>
    <dbReference type="NCBI Taxonomy" id="441375"/>
    <lineage>
        <taxon>Eukaryota</taxon>
        <taxon>Sar</taxon>
        <taxon>Alveolata</taxon>
        <taxon>Apicomplexa</taxon>
        <taxon>Conoidasida</taxon>
        <taxon>Coccidia</taxon>
        <taxon>Eucoccidiorida</taxon>
        <taxon>Eimeriorina</taxon>
        <taxon>Cryptosporidiidae</taxon>
        <taxon>Cryptosporidium</taxon>
    </lineage>
</organism>
<dbReference type="EMBL" id="DS989731">
    <property type="protein sequence ID" value="EEA07000.1"/>
    <property type="molecule type" value="Genomic_DNA"/>
</dbReference>
<gene>
    <name evidence="10" type="ORF">CMU_033850</name>
</gene>
<dbReference type="eggNOG" id="KOG2941">
    <property type="taxonomic scope" value="Eukaryota"/>
</dbReference>
<evidence type="ECO:0000256" key="2">
    <source>
        <dbReference type="ARBA" id="ARBA00004922"/>
    </source>
</evidence>
<comment type="subcellular location">
    <subcellularLocation>
        <location evidence="1">Endoplasmic reticulum membrane</location>
        <topology evidence="1">Single-pass membrane protein</topology>
    </subcellularLocation>
</comment>
<evidence type="ECO:0000256" key="8">
    <source>
        <dbReference type="ARBA" id="ARBA00023136"/>
    </source>
</evidence>
<keyword evidence="6" id="KW-0256">Endoplasmic reticulum</keyword>
<evidence type="ECO:0000256" key="3">
    <source>
        <dbReference type="ARBA" id="ARBA00022676"/>
    </source>
</evidence>
<dbReference type="Proteomes" id="UP000001460">
    <property type="component" value="Unassembled WGS sequence"/>
</dbReference>
<dbReference type="Gene3D" id="3.40.50.2000">
    <property type="entry name" value="Glycogen Phosphorylase B"/>
    <property type="match status" value="1"/>
</dbReference>
<keyword evidence="11" id="KW-1185">Reference proteome</keyword>
<reference evidence="10" key="1">
    <citation type="submission" date="2008-06" db="EMBL/GenBank/DDBJ databases">
        <authorList>
            <person name="Lorenzi H."/>
            <person name="Inman J."/>
            <person name="Miller J."/>
            <person name="Schobel S."/>
            <person name="Amedeo P."/>
            <person name="Caler E.V."/>
            <person name="da Silva J."/>
        </authorList>
    </citation>
    <scope>NUCLEOTIDE SEQUENCE [LARGE SCALE GENOMIC DNA]</scope>
    <source>
        <strain evidence="10">RN66</strain>
    </source>
</reference>
<comment type="pathway">
    <text evidence="2">Protein modification; protein glycosylation.</text>
</comment>
<dbReference type="PANTHER" id="PTHR13036">
    <property type="entry name" value="BETA1,4 MANNOSYLTRANSFERASE"/>
    <property type="match status" value="1"/>
</dbReference>
<proteinExistence type="predicted"/>
<dbReference type="VEuPathDB" id="CryptoDB:CMU_033850"/>
<keyword evidence="3 10" id="KW-0328">Glycosyltransferase</keyword>
<evidence type="ECO:0000313" key="10">
    <source>
        <dbReference type="EMBL" id="EEA07000.1"/>
    </source>
</evidence>
<keyword evidence="4 10" id="KW-0808">Transferase</keyword>
<dbReference type="OMA" id="CKLIIDW"/>
<dbReference type="EC" id="2.4.1.142" evidence="10"/>
<feature type="transmembrane region" description="Helical" evidence="9">
    <location>
        <begin position="6"/>
        <end position="28"/>
    </location>
</feature>
<evidence type="ECO:0000256" key="7">
    <source>
        <dbReference type="ARBA" id="ARBA00022989"/>
    </source>
</evidence>